<name>A0A0F9E5D1_9ZZZZ</name>
<evidence type="ECO:0000256" key="1">
    <source>
        <dbReference type="SAM" id="MobiDB-lite"/>
    </source>
</evidence>
<feature type="compositionally biased region" description="Basic and acidic residues" evidence="1">
    <location>
        <begin position="293"/>
        <end position="309"/>
    </location>
</feature>
<gene>
    <name evidence="2" type="ORF">LCGC14_2117050</name>
</gene>
<comment type="caution">
    <text evidence="2">The sequence shown here is derived from an EMBL/GenBank/DDBJ whole genome shotgun (WGS) entry which is preliminary data.</text>
</comment>
<evidence type="ECO:0000313" key="2">
    <source>
        <dbReference type="EMBL" id="KKL69229.1"/>
    </source>
</evidence>
<dbReference type="AlphaFoldDB" id="A0A0F9E5D1"/>
<dbReference type="EMBL" id="LAZR01026280">
    <property type="protein sequence ID" value="KKL69229.1"/>
    <property type="molecule type" value="Genomic_DNA"/>
</dbReference>
<reference evidence="2" key="1">
    <citation type="journal article" date="2015" name="Nature">
        <title>Complex archaea that bridge the gap between prokaryotes and eukaryotes.</title>
        <authorList>
            <person name="Spang A."/>
            <person name="Saw J.H."/>
            <person name="Jorgensen S.L."/>
            <person name="Zaremba-Niedzwiedzka K."/>
            <person name="Martijn J."/>
            <person name="Lind A.E."/>
            <person name="van Eijk R."/>
            <person name="Schleper C."/>
            <person name="Guy L."/>
            <person name="Ettema T.J."/>
        </authorList>
    </citation>
    <scope>NUCLEOTIDE SEQUENCE</scope>
</reference>
<proteinExistence type="predicted"/>
<organism evidence="2">
    <name type="scientific">marine sediment metagenome</name>
    <dbReference type="NCBI Taxonomy" id="412755"/>
    <lineage>
        <taxon>unclassified sequences</taxon>
        <taxon>metagenomes</taxon>
        <taxon>ecological metagenomes</taxon>
    </lineage>
</organism>
<sequence length="323" mass="36419">MPTTPTLAFGPQPYYKPALRPQPALVLHSVTPGGAGDVTLTPYLVSLCENVVALQAAQGIRSYPPPPPQRDRDTLPRHELRVARANHFAEDPLYFLAIGHDEVPAITSVEWQQAFWPGVKPGVAKSRWTEMMKFVTRVINQTYGGGGADDGAERGDTKNSVFPLIRHEGTRDATTDSYHTGTKAPRFRRSIPVYVLPFVARMKGLQEEFPNVWTELDAYKEQLRAFCEEHPMLGHFGDAFQQLRANMRMVMKGVQSNAATLELAVNQNLRASSASIKQRRGDRHLLEQLRRDVEQQRQENDKLKRRVVELEGGQSSRKRAKRD</sequence>
<feature type="region of interest" description="Disordered" evidence="1">
    <location>
        <begin position="293"/>
        <end position="323"/>
    </location>
</feature>
<protein>
    <submittedName>
        <fullName evidence="2">Uncharacterized protein</fullName>
    </submittedName>
</protein>
<accession>A0A0F9E5D1</accession>